<dbReference type="SUPFAM" id="SSF109604">
    <property type="entry name" value="HD-domain/PDEase-like"/>
    <property type="match status" value="1"/>
</dbReference>
<dbReference type="Pfam" id="PF01966">
    <property type="entry name" value="HD"/>
    <property type="match status" value="1"/>
</dbReference>
<feature type="domain" description="HD" evidence="2">
    <location>
        <begin position="58"/>
        <end position="195"/>
    </location>
</feature>
<dbReference type="Gene3D" id="1.10.3210.10">
    <property type="entry name" value="Hypothetical protein af1432"/>
    <property type="match status" value="1"/>
</dbReference>
<evidence type="ECO:0000259" key="2">
    <source>
        <dbReference type="Pfam" id="PF01966"/>
    </source>
</evidence>
<evidence type="ECO:0000256" key="1">
    <source>
        <dbReference type="SAM" id="MobiDB-lite"/>
    </source>
</evidence>
<reference evidence="3" key="1">
    <citation type="journal article" date="2012" name="Science">
        <title>Fermentation, hydrogen, and sulfur metabolism in multiple uncultivated bacterial phyla.</title>
        <authorList>
            <person name="Wrighton K.C."/>
            <person name="Thomas B.C."/>
            <person name="Sharon I."/>
            <person name="Miller C.S."/>
            <person name="Castelle C.J."/>
            <person name="VerBerkmoes N.C."/>
            <person name="Wilkins M.J."/>
            <person name="Hettich R.L."/>
            <person name="Lipton M.S."/>
            <person name="Williams K.H."/>
            <person name="Long P.E."/>
            <person name="Banfield J.F."/>
        </authorList>
    </citation>
    <scope>NUCLEOTIDE SEQUENCE [LARGE SCALE GENOMIC DNA]</scope>
</reference>
<feature type="region of interest" description="Disordered" evidence="1">
    <location>
        <begin position="105"/>
        <end position="126"/>
    </location>
</feature>
<accession>K1XJ49</accession>
<sequence length="315" mass="37418">MVSLDSKKKNLLKVPQAADNLETYKEYARENVISVFQLDDFSKKIPFEWYVENTDHGAEHTYNVFKKSLEVADAVEQNTDIPVDKELLYIMSAMHDSGRFRLPIAKEGDTEKQQQAKEKKRKTAENKHARYGVAQVRLWIKKLKEKNIIISDEDQKKIEDYVLNHDFFNERLDGDTYHEPMSIEGQITRLADRISVPIDQEITRYRETGKRLGTKYFNKDITWQERVDFSFANMWKYIKWGKFDEFTFFLSLLSQKSSDFFNPVLAEIYQKWAASKQQGIDTVLQIARDEWYSDQDIQEMKSLLDKYLEYFDIRF</sequence>
<dbReference type="EMBL" id="AMFJ01036116">
    <property type="protein sequence ID" value="EKD25186.1"/>
    <property type="molecule type" value="Genomic_DNA"/>
</dbReference>
<proteinExistence type="predicted"/>
<gene>
    <name evidence="3" type="ORF">ACD_80C00109G0006</name>
</gene>
<name>K1XJ49_9BACT</name>
<organism evidence="3">
    <name type="scientific">uncultured bacterium</name>
    <name type="common">gcode 4</name>
    <dbReference type="NCBI Taxonomy" id="1234023"/>
    <lineage>
        <taxon>Bacteria</taxon>
        <taxon>environmental samples</taxon>
    </lineage>
</organism>
<dbReference type="InterPro" id="IPR006674">
    <property type="entry name" value="HD_domain"/>
</dbReference>
<evidence type="ECO:0000313" key="3">
    <source>
        <dbReference type="EMBL" id="EKD25186.1"/>
    </source>
</evidence>
<comment type="caution">
    <text evidence="3">The sequence shown here is derived from an EMBL/GenBank/DDBJ whole genome shotgun (WGS) entry which is preliminary data.</text>
</comment>
<protein>
    <recommendedName>
        <fullName evidence="2">HD domain-containing protein</fullName>
    </recommendedName>
</protein>
<dbReference type="AlphaFoldDB" id="K1XJ49"/>